<feature type="transmembrane region" description="Helical" evidence="1">
    <location>
        <begin position="27"/>
        <end position="47"/>
    </location>
</feature>
<evidence type="ECO:0000313" key="3">
    <source>
        <dbReference type="Proteomes" id="UP000261011"/>
    </source>
</evidence>
<organism evidence="2 3">
    <name type="scientific">Anaerococcus nagyae</name>
    <dbReference type="NCBI Taxonomy" id="1755241"/>
    <lineage>
        <taxon>Bacteria</taxon>
        <taxon>Bacillati</taxon>
        <taxon>Bacillota</taxon>
        <taxon>Tissierellia</taxon>
        <taxon>Tissierellales</taxon>
        <taxon>Peptoniphilaceae</taxon>
        <taxon>Anaerococcus</taxon>
    </lineage>
</organism>
<dbReference type="NCBIfam" id="NF033218">
    <property type="entry name" value="anchor_AmaP"/>
    <property type="match status" value="1"/>
</dbReference>
<keyword evidence="1" id="KW-1133">Transmembrane helix</keyword>
<keyword evidence="1" id="KW-0812">Transmembrane</keyword>
<gene>
    <name evidence="2" type="primary">amaP</name>
    <name evidence="2" type="ORF">DXA39_08280</name>
</gene>
<evidence type="ECO:0000256" key="1">
    <source>
        <dbReference type="SAM" id="Phobius"/>
    </source>
</evidence>
<dbReference type="EMBL" id="QVEU01000010">
    <property type="protein sequence ID" value="RGB74539.1"/>
    <property type="molecule type" value="Genomic_DNA"/>
</dbReference>
<dbReference type="AlphaFoldDB" id="A0A3E2TGV9"/>
<protein>
    <submittedName>
        <fullName evidence="2">Alkaline shock response membrane anchor protein AmaP</fullName>
    </submittedName>
</protein>
<accession>A0A3E2TGV9</accession>
<dbReference type="OrthoDB" id="1698957at2"/>
<sequence>MDIFYIEISLILTFLKGGVKLKRWRKWINVIFAIATLLAIFCSYFLIFDYGKVSATLDNYNKQRWFFYFLTVVAILGALLALYVFIRALALPTINNYIIDKNNSGEMLITSKAILDNVLTTVRKYPEIRSSDAIVKVKNGKSNEINTKVKCGVYEGENLNSLGQIIKEDIAQSLETFTGYPVNKVDIEFYDIKKDSNKRVV</sequence>
<name>A0A3E2TGV9_9FIRM</name>
<proteinExistence type="predicted"/>
<keyword evidence="3" id="KW-1185">Reference proteome</keyword>
<evidence type="ECO:0000313" key="2">
    <source>
        <dbReference type="EMBL" id="RGB74539.1"/>
    </source>
</evidence>
<reference evidence="2 3" key="1">
    <citation type="submission" date="2018-08" db="EMBL/GenBank/DDBJ databases">
        <title>A genome reference for cultivated species of the human gut microbiota.</title>
        <authorList>
            <person name="Zou Y."/>
            <person name="Xue W."/>
            <person name="Luo G."/>
        </authorList>
    </citation>
    <scope>NUCLEOTIDE SEQUENCE [LARGE SCALE GENOMIC DNA]</scope>
    <source>
        <strain evidence="2 3">OF01-3</strain>
    </source>
</reference>
<comment type="caution">
    <text evidence="2">The sequence shown here is derived from an EMBL/GenBank/DDBJ whole genome shotgun (WGS) entry which is preliminary data.</text>
</comment>
<feature type="transmembrane region" description="Helical" evidence="1">
    <location>
        <begin position="67"/>
        <end position="86"/>
    </location>
</feature>
<dbReference type="Proteomes" id="UP000261011">
    <property type="component" value="Unassembled WGS sequence"/>
</dbReference>
<keyword evidence="1" id="KW-0472">Membrane</keyword>